<sequence>MAIAGGAARGPGMQQWRWRDPGRRGARIWRCAAAAATGVGSESASFPSLLAGGHPPPLTAQLVHASICCLNWICLAYISGSFVMG</sequence>
<name>A0A0E0F580_9ORYZ</name>
<evidence type="ECO:0000313" key="2">
    <source>
        <dbReference type="Proteomes" id="UP000008021"/>
    </source>
</evidence>
<reference evidence="1" key="2">
    <citation type="submission" date="2018-05" db="EMBL/GenBank/DDBJ databases">
        <title>OmerRS3 (Oryza meridionalis Reference Sequence Version 3).</title>
        <authorList>
            <person name="Zhang J."/>
            <person name="Kudrna D."/>
            <person name="Lee S."/>
            <person name="Talag J."/>
            <person name="Welchert J."/>
            <person name="Wing R.A."/>
        </authorList>
    </citation>
    <scope>NUCLEOTIDE SEQUENCE [LARGE SCALE GENOMIC DNA]</scope>
    <source>
        <strain evidence="1">cv. OR44</strain>
    </source>
</reference>
<dbReference type="EnsemblPlants" id="OMERI11G09840.1">
    <property type="protein sequence ID" value="OMERI11G09840.1"/>
    <property type="gene ID" value="OMERI11G09840"/>
</dbReference>
<organism evidence="1">
    <name type="scientific">Oryza meridionalis</name>
    <dbReference type="NCBI Taxonomy" id="40149"/>
    <lineage>
        <taxon>Eukaryota</taxon>
        <taxon>Viridiplantae</taxon>
        <taxon>Streptophyta</taxon>
        <taxon>Embryophyta</taxon>
        <taxon>Tracheophyta</taxon>
        <taxon>Spermatophyta</taxon>
        <taxon>Magnoliopsida</taxon>
        <taxon>Liliopsida</taxon>
        <taxon>Poales</taxon>
        <taxon>Poaceae</taxon>
        <taxon>BOP clade</taxon>
        <taxon>Oryzoideae</taxon>
        <taxon>Oryzeae</taxon>
        <taxon>Oryzinae</taxon>
        <taxon>Oryza</taxon>
    </lineage>
</organism>
<reference evidence="1" key="1">
    <citation type="submission" date="2015-04" db="UniProtKB">
        <authorList>
            <consortium name="EnsemblPlants"/>
        </authorList>
    </citation>
    <scope>IDENTIFICATION</scope>
</reference>
<proteinExistence type="predicted"/>
<dbReference type="Proteomes" id="UP000008021">
    <property type="component" value="Chromosome 11"/>
</dbReference>
<dbReference type="HOGENOM" id="CLU_2516461_0_0_1"/>
<accession>A0A0E0F580</accession>
<dbReference type="AlphaFoldDB" id="A0A0E0F580"/>
<keyword evidence="2" id="KW-1185">Reference proteome</keyword>
<evidence type="ECO:0000313" key="1">
    <source>
        <dbReference type="EnsemblPlants" id="OMERI11G09840.1"/>
    </source>
</evidence>
<dbReference type="Gramene" id="OMERI11G09840.1">
    <property type="protein sequence ID" value="OMERI11G09840.1"/>
    <property type="gene ID" value="OMERI11G09840"/>
</dbReference>
<protein>
    <submittedName>
        <fullName evidence="1">Uncharacterized protein</fullName>
    </submittedName>
</protein>